<dbReference type="STRING" id="131112.SAMN04489737_1055"/>
<keyword evidence="3" id="KW-1185">Reference proteome</keyword>
<feature type="transmembrane region" description="Helical" evidence="1">
    <location>
        <begin position="48"/>
        <end position="71"/>
    </location>
</feature>
<dbReference type="Proteomes" id="UP000214355">
    <property type="component" value="Chromosome I"/>
</dbReference>
<accession>A0A1H2LG28</accession>
<dbReference type="EMBL" id="LT629804">
    <property type="protein sequence ID" value="SDU79967.1"/>
    <property type="molecule type" value="Genomic_DNA"/>
</dbReference>
<sequence length="271" mass="29184">MMSKLFYQEHLDQSRKIVSLLGIVLLSALVSLGITATGIPAISTVAQLVIFIGAIAAPTLTLLMVAVHYWTSMYTDTGYFTHQIPATAAQLFWAKVLYALCTLIVSLIVSAISILIYVIANGWQIKMSLRDSLNSAYDLISATPSALIIIGLIAMLLNCINVIIGVAGTISYCAQDKYIRHGFTAPAIGLVVYYILYQVTSLPAMLLIPGSIKLSDGTFTWQIMLTDFIDAVNAGSQPSIIGMGIIFSSTALAALAAWLGIRSLHNHLSLR</sequence>
<keyword evidence="1" id="KW-0472">Membrane</keyword>
<evidence type="ECO:0000313" key="3">
    <source>
        <dbReference type="Proteomes" id="UP000214355"/>
    </source>
</evidence>
<feature type="transmembrane region" description="Helical" evidence="1">
    <location>
        <begin position="240"/>
        <end position="261"/>
    </location>
</feature>
<feature type="transmembrane region" description="Helical" evidence="1">
    <location>
        <begin position="92"/>
        <end position="119"/>
    </location>
</feature>
<name>A0A1H2LG28_9ACTO</name>
<feature type="transmembrane region" description="Helical" evidence="1">
    <location>
        <begin position="20"/>
        <end position="42"/>
    </location>
</feature>
<evidence type="ECO:0000256" key="1">
    <source>
        <dbReference type="SAM" id="Phobius"/>
    </source>
</evidence>
<dbReference type="RefSeq" id="WP_091280705.1">
    <property type="nucleotide sequence ID" value="NZ_JABAPH010000011.1"/>
</dbReference>
<protein>
    <recommendedName>
        <fullName evidence="4">ABC-2 family transporter protein</fullName>
    </recommendedName>
</protein>
<dbReference type="OrthoDB" id="4399269at2"/>
<keyword evidence="1" id="KW-1133">Transmembrane helix</keyword>
<dbReference type="AlphaFoldDB" id="A0A1H2LG28"/>
<dbReference type="GeneID" id="65344793"/>
<gene>
    <name evidence="2" type="ORF">SAMN04489737_1055</name>
</gene>
<organism evidence="2 3">
    <name type="scientific">Arcanobacterium phocae</name>
    <dbReference type="NCBI Taxonomy" id="131112"/>
    <lineage>
        <taxon>Bacteria</taxon>
        <taxon>Bacillati</taxon>
        <taxon>Actinomycetota</taxon>
        <taxon>Actinomycetes</taxon>
        <taxon>Actinomycetales</taxon>
        <taxon>Actinomycetaceae</taxon>
        <taxon>Arcanobacterium</taxon>
    </lineage>
</organism>
<evidence type="ECO:0008006" key="4">
    <source>
        <dbReference type="Google" id="ProtNLM"/>
    </source>
</evidence>
<evidence type="ECO:0000313" key="2">
    <source>
        <dbReference type="EMBL" id="SDU79967.1"/>
    </source>
</evidence>
<proteinExistence type="predicted"/>
<reference evidence="3" key="1">
    <citation type="submission" date="2016-10" db="EMBL/GenBank/DDBJ databases">
        <authorList>
            <person name="Varghese N."/>
            <person name="Submissions S."/>
        </authorList>
    </citation>
    <scope>NUCLEOTIDE SEQUENCE [LARGE SCALE GENOMIC DNA]</scope>
    <source>
        <strain evidence="3">DSM 10002</strain>
    </source>
</reference>
<keyword evidence="1" id="KW-0812">Transmembrane</keyword>
<feature type="transmembrane region" description="Helical" evidence="1">
    <location>
        <begin position="139"/>
        <end position="166"/>
    </location>
</feature>